<dbReference type="PANTHER" id="PTHR43373:SF1">
    <property type="entry name" value="NA(+)_H(+) ANTIPORTER SUBUNIT A"/>
    <property type="match status" value="1"/>
</dbReference>
<evidence type="ECO:0000259" key="14">
    <source>
        <dbReference type="Pfam" id="PF13244"/>
    </source>
</evidence>
<feature type="transmembrane region" description="Helical" evidence="10">
    <location>
        <begin position="927"/>
        <end position="949"/>
    </location>
</feature>
<dbReference type="InterPro" id="IPR001750">
    <property type="entry name" value="ND/Mrp_TM"/>
</dbReference>
<dbReference type="InterPro" id="IPR046806">
    <property type="entry name" value="MrpA_C/MbhE"/>
</dbReference>
<dbReference type="AlphaFoldDB" id="A0AAE8KYM6"/>
<feature type="transmembrane region" description="Helical" evidence="10">
    <location>
        <begin position="759"/>
        <end position="777"/>
    </location>
</feature>
<dbReference type="GO" id="GO:0005886">
    <property type="term" value="C:plasma membrane"/>
    <property type="evidence" value="ECO:0007669"/>
    <property type="project" value="UniProtKB-SubCell"/>
</dbReference>
<dbReference type="EMBL" id="LT629801">
    <property type="protein sequence ID" value="SDU99482.1"/>
    <property type="molecule type" value="Genomic_DNA"/>
</dbReference>
<evidence type="ECO:0000256" key="3">
    <source>
        <dbReference type="ARBA" id="ARBA00022449"/>
    </source>
</evidence>
<protein>
    <submittedName>
        <fullName evidence="16">Multisubunit potassium/proton antiporter, PhaA subunit /multisubunit potassium/proton antiporter, PhaB subunit</fullName>
    </submittedName>
</protein>
<proteinExistence type="predicted"/>
<feature type="transmembrane region" description="Helical" evidence="10">
    <location>
        <begin position="814"/>
        <end position="839"/>
    </location>
</feature>
<evidence type="ECO:0000256" key="5">
    <source>
        <dbReference type="ARBA" id="ARBA00022692"/>
    </source>
</evidence>
<keyword evidence="5 9" id="KW-0812">Transmembrane</keyword>
<evidence type="ECO:0000256" key="8">
    <source>
        <dbReference type="ARBA" id="ARBA00023136"/>
    </source>
</evidence>
<feature type="transmembrane region" description="Helical" evidence="10">
    <location>
        <begin position="574"/>
        <end position="596"/>
    </location>
</feature>
<feature type="domain" description="MrpA C-terminal/MbhE" evidence="15">
    <location>
        <begin position="697"/>
        <end position="794"/>
    </location>
</feature>
<evidence type="ECO:0000256" key="9">
    <source>
        <dbReference type="RuleBase" id="RU000320"/>
    </source>
</evidence>
<feature type="transmembrane region" description="Helical" evidence="10">
    <location>
        <begin position="270"/>
        <end position="291"/>
    </location>
</feature>
<dbReference type="NCBIfam" id="NF009288">
    <property type="entry name" value="PRK12648.1"/>
    <property type="match status" value="1"/>
</dbReference>
<evidence type="ECO:0000259" key="12">
    <source>
        <dbReference type="Pfam" id="PF00662"/>
    </source>
</evidence>
<feature type="transmembrane region" description="Helical" evidence="10">
    <location>
        <begin position="240"/>
        <end position="258"/>
    </location>
</feature>
<name>A0AAE8KYM6_9PSED</name>
<feature type="transmembrane region" description="Helical" evidence="10">
    <location>
        <begin position="200"/>
        <end position="219"/>
    </location>
</feature>
<feature type="transmembrane region" description="Helical" evidence="10">
    <location>
        <begin position="132"/>
        <end position="150"/>
    </location>
</feature>
<comment type="subcellular location">
    <subcellularLocation>
        <location evidence="1">Cell membrane</location>
        <topology evidence="1">Multi-pass membrane protein</topology>
    </subcellularLocation>
    <subcellularLocation>
        <location evidence="9">Membrane</location>
        <topology evidence="9">Multi-pass membrane protein</topology>
    </subcellularLocation>
</comment>
<keyword evidence="6 10" id="KW-1133">Transmembrane helix</keyword>
<feature type="transmembrane region" description="Helical" evidence="10">
    <location>
        <begin position="108"/>
        <end position="126"/>
    </location>
</feature>
<dbReference type="Proteomes" id="UP000182085">
    <property type="component" value="Chromosome I"/>
</dbReference>
<evidence type="ECO:0000256" key="2">
    <source>
        <dbReference type="ARBA" id="ARBA00022448"/>
    </source>
</evidence>
<dbReference type="InterPro" id="IPR025383">
    <property type="entry name" value="MrpA_C/MbhD"/>
</dbReference>
<dbReference type="Pfam" id="PF04039">
    <property type="entry name" value="MnhB"/>
    <property type="match status" value="1"/>
</dbReference>
<feature type="transmembrane region" description="Helical" evidence="10">
    <location>
        <begin position="409"/>
        <end position="427"/>
    </location>
</feature>
<feature type="transmembrane region" description="Helical" evidence="10">
    <location>
        <begin position="631"/>
        <end position="651"/>
    </location>
</feature>
<accession>A0AAE8KYM6</accession>
<feature type="domain" description="NADH-Ubiquinone oxidoreductase (complex I) chain 5 N-terminal" evidence="12">
    <location>
        <begin position="65"/>
        <end position="110"/>
    </location>
</feature>
<feature type="transmembrane region" description="Helical" evidence="10">
    <location>
        <begin position="657"/>
        <end position="678"/>
    </location>
</feature>
<feature type="domain" description="MrpA C-terminal/MbhD" evidence="14">
    <location>
        <begin position="615"/>
        <end position="680"/>
    </location>
</feature>
<feature type="domain" description="Na+/H+ antiporter MnhB subunit-related protein" evidence="13">
    <location>
        <begin position="821"/>
        <end position="943"/>
    </location>
</feature>
<feature type="transmembrane region" description="Helical" evidence="10">
    <location>
        <begin position="162"/>
        <end position="188"/>
    </location>
</feature>
<keyword evidence="8 10" id="KW-0472">Membrane</keyword>
<evidence type="ECO:0000256" key="1">
    <source>
        <dbReference type="ARBA" id="ARBA00004651"/>
    </source>
</evidence>
<keyword evidence="4" id="KW-1003">Cell membrane</keyword>
<evidence type="ECO:0000313" key="17">
    <source>
        <dbReference type="Proteomes" id="UP000182085"/>
    </source>
</evidence>
<keyword evidence="7" id="KW-0406">Ion transport</keyword>
<dbReference type="InterPro" id="IPR007182">
    <property type="entry name" value="MnhB"/>
</dbReference>
<dbReference type="Pfam" id="PF00361">
    <property type="entry name" value="Proton_antipo_M"/>
    <property type="match status" value="1"/>
</dbReference>
<dbReference type="PRINTS" id="PR01434">
    <property type="entry name" value="NADHDHGNASE5"/>
</dbReference>
<feature type="transmembrane region" description="Helical" evidence="10">
    <location>
        <begin position="602"/>
        <end position="624"/>
    </location>
</feature>
<organism evidence="16 17">
    <name type="scientific">Pseudomonas rhodesiae</name>
    <dbReference type="NCBI Taxonomy" id="76760"/>
    <lineage>
        <taxon>Bacteria</taxon>
        <taxon>Pseudomonadati</taxon>
        <taxon>Pseudomonadota</taxon>
        <taxon>Gammaproteobacteria</taxon>
        <taxon>Pseudomonadales</taxon>
        <taxon>Pseudomonadaceae</taxon>
        <taxon>Pseudomonas</taxon>
    </lineage>
</organism>
<feature type="transmembrane region" description="Helical" evidence="10">
    <location>
        <begin position="703"/>
        <end position="721"/>
    </location>
</feature>
<feature type="transmembrane region" description="Helical" evidence="10">
    <location>
        <begin position="504"/>
        <end position="523"/>
    </location>
</feature>
<dbReference type="InterPro" id="IPR001516">
    <property type="entry name" value="Proton_antipo_N"/>
</dbReference>
<feature type="transmembrane region" description="Helical" evidence="10">
    <location>
        <begin position="76"/>
        <end position="96"/>
    </location>
</feature>
<keyword evidence="3" id="KW-0050">Antiport</keyword>
<dbReference type="InterPro" id="IPR050616">
    <property type="entry name" value="CPA3_Na-H_Antiporter_A"/>
</dbReference>
<sequence>MSLIVLLLLPFIGSCLAALLPHNARNTESLLAGLVALVGTVQVALLYPQVAYGGVIREEFMWLPSLGLNFVLRMDGFAWLFSMLVLGIGTLVSLYARYYMSPDDPVPRFFAFFLAFMGAMLGLVISGNLIQIVFFWELTSLFSFLLIGYWHHRADARRGAYMALMVTGAGGLCLLAGVMLLGHIVGSYDLDLVLAAGDQIRAHALYPVMLALVLMGALSKSAQFPFHFWLPHAMAAPTPVSAYLHSATMVKAGVFLLARLWPSVSGSEEWFWIVGGAGALTLLLGAYCAMFQNDLKGLLAYSTISHLGLITLLLGLNSPLAAVAAVFHILNHATFKASLFMAAGIIDHESGTRDIRKLSGLVRLIPFTATLAMVASASMAGVPLLNGFLSKEMFFAETVFISATRWVEVALPVIATIAGTFSVAYALRFTVDVFFGPPPNNLPHTPHEPPRWMRAPVELLVFTCLLVGIFPAQMVGSILAAAALPVVGGVLPEYSLAIWHGWNAPMIMSLVAMSGGVVLYLMLRKQLKRGRFKYPPVISYFNGKRGFERSLVVMMRGVRRIEKRISTKRLQPQLFLLVLVAVIGGLIPMLNSGLSWGDRPKIPGSVVFVTLWVLAIACALGAAWQAKYHRLAALTMVSVCGLMTCITFVWFSAPDLALTQLVVEVVTTVLILLGLRWLPRRIEEVSPLPNTLRRARVRRVRDFLLSTVVGGGMALLSYAMLTRQTPNDISSFYLSRALPEGGGSNVVNVMLVDFRGFDTLGEITVLGAVALTVYALLRRFRPSKESMELPPQQRQLAPDVATDLVNPRQASDTALGFMMVPAVLVRLLLPIALVVSFYLFMRGHNQPGGGFVAGLVMSVAFILQYMVAGTQWVEAQMSLRPMRWMGFGLFSATLTGLGALCFGYPFLTTHTLHLSVPVLGDIHIASALFFDVGVYAMVVGSTLLMLTALGHQSVRAHKPSNQPKAVAATEGAA</sequence>
<dbReference type="GO" id="GO:0006811">
    <property type="term" value="P:monoatomic ion transport"/>
    <property type="evidence" value="ECO:0007669"/>
    <property type="project" value="UniProtKB-KW"/>
</dbReference>
<reference evidence="16 17" key="1">
    <citation type="submission" date="2016-10" db="EMBL/GenBank/DDBJ databases">
        <authorList>
            <person name="Varghese N."/>
            <person name="Submissions S."/>
        </authorList>
    </citation>
    <scope>NUCLEOTIDE SEQUENCE [LARGE SCALE GENOMIC DNA]</scope>
    <source>
        <strain evidence="16 17">BS2777</strain>
    </source>
</reference>
<feature type="transmembrane region" description="Helical" evidence="10">
    <location>
        <begin position="367"/>
        <end position="389"/>
    </location>
</feature>
<dbReference type="Pfam" id="PF13244">
    <property type="entry name" value="MbhD"/>
    <property type="match status" value="1"/>
</dbReference>
<evidence type="ECO:0000256" key="10">
    <source>
        <dbReference type="SAM" id="Phobius"/>
    </source>
</evidence>
<dbReference type="Pfam" id="PF00662">
    <property type="entry name" value="Proton_antipo_N"/>
    <property type="match status" value="1"/>
</dbReference>
<evidence type="ECO:0000259" key="13">
    <source>
        <dbReference type="Pfam" id="PF04039"/>
    </source>
</evidence>
<evidence type="ECO:0000256" key="7">
    <source>
        <dbReference type="ARBA" id="ARBA00023065"/>
    </source>
</evidence>
<evidence type="ECO:0000313" key="16">
    <source>
        <dbReference type="EMBL" id="SDU99482.1"/>
    </source>
</evidence>
<feature type="transmembrane region" description="Helical" evidence="10">
    <location>
        <begin position="851"/>
        <end position="873"/>
    </location>
</feature>
<evidence type="ECO:0000259" key="15">
    <source>
        <dbReference type="Pfam" id="PF20501"/>
    </source>
</evidence>
<feature type="domain" description="NADH:quinone oxidoreductase/Mrp antiporter transmembrane" evidence="11">
    <location>
        <begin position="126"/>
        <end position="401"/>
    </location>
</feature>
<keyword evidence="17" id="KW-1185">Reference proteome</keyword>
<evidence type="ECO:0000256" key="6">
    <source>
        <dbReference type="ARBA" id="ARBA00022989"/>
    </source>
</evidence>
<evidence type="ECO:0000256" key="4">
    <source>
        <dbReference type="ARBA" id="ARBA00022475"/>
    </source>
</evidence>
<dbReference type="Pfam" id="PF20501">
    <property type="entry name" value="MbhE"/>
    <property type="match status" value="1"/>
</dbReference>
<feature type="transmembrane region" description="Helical" evidence="10">
    <location>
        <begin position="885"/>
        <end position="907"/>
    </location>
</feature>
<feature type="transmembrane region" description="Helical" evidence="10">
    <location>
        <begin position="459"/>
        <end position="484"/>
    </location>
</feature>
<dbReference type="RefSeq" id="WP_034138606.1">
    <property type="nucleotide sequence ID" value="NZ_BAAAEG010000001.1"/>
</dbReference>
<gene>
    <name evidence="16" type="ORF">SAMN04490209_1612</name>
</gene>
<keyword evidence="2" id="KW-0813">Transport</keyword>
<evidence type="ECO:0000259" key="11">
    <source>
        <dbReference type="Pfam" id="PF00361"/>
    </source>
</evidence>
<dbReference type="PANTHER" id="PTHR43373">
    <property type="entry name" value="NA(+)/H(+) ANTIPORTER SUBUNIT"/>
    <property type="match status" value="1"/>
</dbReference>
<dbReference type="GO" id="GO:0015297">
    <property type="term" value="F:antiporter activity"/>
    <property type="evidence" value="ECO:0007669"/>
    <property type="project" value="UniProtKB-KW"/>
</dbReference>